<comment type="caution">
    <text evidence="1">The sequence shown here is derived from an EMBL/GenBank/DDBJ whole genome shotgun (WGS) entry which is preliminary data.</text>
</comment>
<organism evidence="1 2">
    <name type="scientific">Peronosclerospora sorghi</name>
    <dbReference type="NCBI Taxonomy" id="230839"/>
    <lineage>
        <taxon>Eukaryota</taxon>
        <taxon>Sar</taxon>
        <taxon>Stramenopiles</taxon>
        <taxon>Oomycota</taxon>
        <taxon>Peronosporomycetes</taxon>
        <taxon>Peronosporales</taxon>
        <taxon>Peronosporaceae</taxon>
        <taxon>Peronosclerospora</taxon>
    </lineage>
</organism>
<proteinExistence type="predicted"/>
<dbReference type="EMBL" id="CM047592">
    <property type="protein sequence ID" value="KAI9917217.1"/>
    <property type="molecule type" value="Genomic_DNA"/>
</dbReference>
<evidence type="ECO:0000313" key="1">
    <source>
        <dbReference type="EMBL" id="KAI9917217.1"/>
    </source>
</evidence>
<evidence type="ECO:0000313" key="2">
    <source>
        <dbReference type="Proteomes" id="UP001163321"/>
    </source>
</evidence>
<accession>A0ACC0WFR1</accession>
<name>A0ACC0WFR1_9STRA</name>
<keyword evidence="2" id="KW-1185">Reference proteome</keyword>
<dbReference type="Proteomes" id="UP001163321">
    <property type="component" value="Chromosome 13"/>
</dbReference>
<sequence>MAQLVMLSLCGLLAGLLVFAETDNRKLMSIDVNAADPPTDRGTAVSSSTIYDNTNGGGMVTVTAYDHNGLWEWIKEWWEDMLDHEDRYQPDDSSHAGTMVISDDGNGGGSITVTISDNKLFQRVKRRWQRVIMNPKYSRLRRRRSTEGMS</sequence>
<protein>
    <submittedName>
        <fullName evidence="1">Uncharacterized protein</fullName>
    </submittedName>
</protein>
<gene>
    <name evidence="1" type="ORF">PsorP6_012808</name>
</gene>
<reference evidence="1 2" key="1">
    <citation type="journal article" date="2022" name="bioRxiv">
        <title>The genome of the oomycete Peronosclerospora sorghi, a cosmopolitan pathogen of maize and sorghum, is inflated with dispersed pseudogenes.</title>
        <authorList>
            <person name="Fletcher K."/>
            <person name="Martin F."/>
            <person name="Isakeit T."/>
            <person name="Cavanaugh K."/>
            <person name="Magill C."/>
            <person name="Michelmore R."/>
        </authorList>
    </citation>
    <scope>NUCLEOTIDE SEQUENCE [LARGE SCALE GENOMIC DNA]</scope>
    <source>
        <strain evidence="1">P6</strain>
    </source>
</reference>